<evidence type="ECO:0000256" key="6">
    <source>
        <dbReference type="SAM" id="Phobius"/>
    </source>
</evidence>
<keyword evidence="6" id="KW-0472">Membrane</keyword>
<dbReference type="EMBL" id="JAPDMQ010000133">
    <property type="protein sequence ID" value="KAK0533646.1"/>
    <property type="molecule type" value="Genomic_DNA"/>
</dbReference>
<evidence type="ECO:0000256" key="2">
    <source>
        <dbReference type="ARBA" id="ARBA00022801"/>
    </source>
</evidence>
<comment type="catalytic activity">
    <reaction evidence="4">
        <text>an N-acyl-L-alpha-aminoacyl-tRNA + H2O = an N-acyl-L-amino acid + a tRNA + H(+)</text>
        <dbReference type="Rhea" id="RHEA:54448"/>
        <dbReference type="Rhea" id="RHEA-COMP:10123"/>
        <dbReference type="Rhea" id="RHEA-COMP:13883"/>
        <dbReference type="ChEBI" id="CHEBI:15377"/>
        <dbReference type="ChEBI" id="CHEBI:15378"/>
        <dbReference type="ChEBI" id="CHEBI:59874"/>
        <dbReference type="ChEBI" id="CHEBI:78442"/>
        <dbReference type="ChEBI" id="CHEBI:138191"/>
        <dbReference type="EC" id="3.1.1.29"/>
    </reaction>
</comment>
<comment type="similarity">
    <text evidence="3">Belongs to the PTH2 family.</text>
</comment>
<evidence type="ECO:0000256" key="5">
    <source>
        <dbReference type="SAM" id="MobiDB-lite"/>
    </source>
</evidence>
<keyword evidence="8" id="KW-1185">Reference proteome</keyword>
<dbReference type="CDD" id="cd02430">
    <property type="entry name" value="PTH2"/>
    <property type="match status" value="1"/>
</dbReference>
<evidence type="ECO:0000313" key="7">
    <source>
        <dbReference type="EMBL" id="KAK0533646.1"/>
    </source>
</evidence>
<dbReference type="GO" id="GO:0005829">
    <property type="term" value="C:cytosol"/>
    <property type="evidence" value="ECO:0007669"/>
    <property type="project" value="TreeGrafter"/>
</dbReference>
<dbReference type="Pfam" id="PF01981">
    <property type="entry name" value="PTH2"/>
    <property type="match status" value="1"/>
</dbReference>
<evidence type="ECO:0000256" key="1">
    <source>
        <dbReference type="ARBA" id="ARBA00013260"/>
    </source>
</evidence>
<comment type="caution">
    <text evidence="7">The sequence shown here is derived from an EMBL/GenBank/DDBJ whole genome shotgun (WGS) entry which is preliminary data.</text>
</comment>
<name>A0AAN6GF58_9BASI</name>
<organism evidence="7 8">
    <name type="scientific">Tilletia horrida</name>
    <dbReference type="NCBI Taxonomy" id="155126"/>
    <lineage>
        <taxon>Eukaryota</taxon>
        <taxon>Fungi</taxon>
        <taxon>Dikarya</taxon>
        <taxon>Basidiomycota</taxon>
        <taxon>Ustilaginomycotina</taxon>
        <taxon>Exobasidiomycetes</taxon>
        <taxon>Tilletiales</taxon>
        <taxon>Tilletiaceae</taxon>
        <taxon>Tilletia</taxon>
    </lineage>
</organism>
<feature type="transmembrane region" description="Helical" evidence="6">
    <location>
        <begin position="20"/>
        <end position="39"/>
    </location>
</feature>
<evidence type="ECO:0000256" key="4">
    <source>
        <dbReference type="ARBA" id="ARBA00048707"/>
    </source>
</evidence>
<protein>
    <recommendedName>
        <fullName evidence="1">peptidyl-tRNA hydrolase</fullName>
        <ecNumber evidence="1">3.1.1.29</ecNumber>
    </recommendedName>
</protein>
<dbReference type="InterPro" id="IPR002833">
    <property type="entry name" value="PTH2"/>
</dbReference>
<dbReference type="PANTHER" id="PTHR12649:SF11">
    <property type="entry name" value="PEPTIDYL-TRNA HYDROLASE 2, MITOCHONDRIAL"/>
    <property type="match status" value="1"/>
</dbReference>
<dbReference type="InterPro" id="IPR023476">
    <property type="entry name" value="Pep_tRNA_hydro_II_dom_sf"/>
</dbReference>
<reference evidence="7" key="1">
    <citation type="journal article" date="2023" name="PhytoFront">
        <title>Draft Genome Resources of Seven Strains of Tilletia horrida, Causal Agent of Kernel Smut of Rice.</title>
        <authorList>
            <person name="Khanal S."/>
            <person name="Antony Babu S."/>
            <person name="Zhou X.G."/>
        </authorList>
    </citation>
    <scope>NUCLEOTIDE SEQUENCE</scope>
    <source>
        <strain evidence="7">TX3</strain>
    </source>
</reference>
<dbReference type="SUPFAM" id="SSF102462">
    <property type="entry name" value="Peptidyl-tRNA hydrolase II"/>
    <property type="match status" value="1"/>
</dbReference>
<sequence length="201" mass="21742">MDLTALRELLLSPVVTTSTAVAVSSFIIGYYAGVGRSLFAYNETTRRRLAAASDDEDEEGEGDTDEDEAFSDDKMVRSKAGMLLEECKMMLVVRTDLKMDKGKIAAQCGHATLAAYKAALRNTPEYVQQWERLGQAKVAVKCSSEQELLEVEQRAKKFGVVAKSITDAGRTQIPAGTRTVVGVGPGPVSLMDKITGGFKLL</sequence>
<dbReference type="NCBIfam" id="NF003314">
    <property type="entry name" value="PRK04322.1"/>
    <property type="match status" value="1"/>
</dbReference>
<accession>A0AAN6GF58</accession>
<dbReference type="EC" id="3.1.1.29" evidence="1"/>
<keyword evidence="6" id="KW-1133">Transmembrane helix</keyword>
<evidence type="ECO:0000256" key="3">
    <source>
        <dbReference type="ARBA" id="ARBA00038050"/>
    </source>
</evidence>
<feature type="region of interest" description="Disordered" evidence="5">
    <location>
        <begin position="50"/>
        <end position="71"/>
    </location>
</feature>
<dbReference type="FunFam" id="3.40.1490.10:FF:000001">
    <property type="entry name" value="Peptidyl-tRNA hydrolase 2"/>
    <property type="match status" value="1"/>
</dbReference>
<gene>
    <name evidence="7" type="ORF">OC842_002901</name>
</gene>
<keyword evidence="2" id="KW-0378">Hydrolase</keyword>
<proteinExistence type="inferred from homology"/>
<dbReference type="PANTHER" id="PTHR12649">
    <property type="entry name" value="PEPTIDYL-TRNA HYDROLASE 2"/>
    <property type="match status" value="1"/>
</dbReference>
<dbReference type="AlphaFoldDB" id="A0AAN6GF58"/>
<dbReference type="NCBIfam" id="TIGR00283">
    <property type="entry name" value="arch_pth2"/>
    <property type="match status" value="1"/>
</dbReference>
<dbReference type="GO" id="GO:0004045">
    <property type="term" value="F:peptidyl-tRNA hydrolase activity"/>
    <property type="evidence" value="ECO:0007669"/>
    <property type="project" value="UniProtKB-EC"/>
</dbReference>
<keyword evidence="6" id="KW-0812">Transmembrane</keyword>
<evidence type="ECO:0000313" key="8">
    <source>
        <dbReference type="Proteomes" id="UP001176521"/>
    </source>
</evidence>
<dbReference type="Gene3D" id="3.40.1490.10">
    <property type="entry name" value="Bit1"/>
    <property type="match status" value="1"/>
</dbReference>
<dbReference type="Proteomes" id="UP001176521">
    <property type="component" value="Unassembled WGS sequence"/>
</dbReference>
<feature type="compositionally biased region" description="Acidic residues" evidence="5">
    <location>
        <begin position="53"/>
        <end position="70"/>
    </location>
</feature>